<sequence>MAVRLAAVAAAAALLALVARRVRGARRGALRRARERAPPRAVAEVRVWMDGVFDLMHFGHANAFRLGRAQGTYLVVGVNDDESVTRLKGAPLMSEDERAAAVAGCRWVDEVVRRVPYVMDDAYVRALLDEHKIDFILHGDDPCIVDGRDVYEVAIRLGKYRTVPRTEGISTTDVLRRMLSAGAHQGERRSAPEPPSAASHFLLTARMLADFAPAARAPRDEPRCVVYLDGAFDLLHAGHVAAMRAARALGDFLIVGVHDDATVRRVCPAAQPVLTLNERVMGVLGCRHVDDVLISPPWLLSREMIASLAIAVVVRARVDDEAEACEQSICERYETARTLDIYAELRCDEFAQLRASQLVRRACERESQLSSRVARKAEAERDYYRARYGLDMDARPSASAAKGKEGEGL</sequence>
<evidence type="ECO:0000256" key="2">
    <source>
        <dbReference type="ARBA" id="ARBA00010101"/>
    </source>
</evidence>
<evidence type="ECO:0000256" key="3">
    <source>
        <dbReference type="ARBA" id="ARBA00022516"/>
    </source>
</evidence>
<comment type="pathway">
    <text evidence="1">Lipid metabolism.</text>
</comment>
<keyword evidence="4" id="KW-0808">Transferase</keyword>
<protein>
    <recommendedName>
        <fullName evidence="10">ethanolamine-phosphate cytidylyltransferase</fullName>
        <ecNumber evidence="10">2.7.7.14</ecNumber>
    </recommendedName>
    <alternativeName>
        <fullName evidence="11">CTP:phosphoethanolamine cytidylyltransferase</fullName>
    </alternativeName>
</protein>
<evidence type="ECO:0000256" key="7">
    <source>
        <dbReference type="ARBA" id="ARBA00023209"/>
    </source>
</evidence>
<feature type="domain" description="Cytidyltransferase-like" evidence="12">
    <location>
        <begin position="49"/>
        <end position="177"/>
    </location>
</feature>
<evidence type="ECO:0000256" key="8">
    <source>
        <dbReference type="ARBA" id="ARBA00023264"/>
    </source>
</evidence>
<dbReference type="Pfam" id="PF01467">
    <property type="entry name" value="CTP_transf_like"/>
    <property type="match status" value="2"/>
</dbReference>
<dbReference type="UniPathway" id="UPA00558">
    <property type="reaction ID" value="UER00742"/>
</dbReference>
<accession>A0A8J6CC13</accession>
<keyword evidence="7" id="KW-0594">Phospholipid biosynthesis</keyword>
<keyword evidence="3" id="KW-0444">Lipid biosynthesis</keyword>
<evidence type="ECO:0000313" key="14">
    <source>
        <dbReference type="Proteomes" id="UP000751190"/>
    </source>
</evidence>
<dbReference type="OMA" id="HMNAFRL"/>
<dbReference type="EMBL" id="JAGTXO010000002">
    <property type="protein sequence ID" value="KAG8469402.1"/>
    <property type="molecule type" value="Genomic_DNA"/>
</dbReference>
<organism evidence="13 14">
    <name type="scientific">Diacronema lutheri</name>
    <name type="common">Unicellular marine alga</name>
    <name type="synonym">Monochrysis lutheri</name>
    <dbReference type="NCBI Taxonomy" id="2081491"/>
    <lineage>
        <taxon>Eukaryota</taxon>
        <taxon>Haptista</taxon>
        <taxon>Haptophyta</taxon>
        <taxon>Pavlovophyceae</taxon>
        <taxon>Pavlovales</taxon>
        <taxon>Pavlovaceae</taxon>
        <taxon>Diacronema</taxon>
    </lineage>
</organism>
<evidence type="ECO:0000256" key="10">
    <source>
        <dbReference type="ARBA" id="ARBA00024221"/>
    </source>
</evidence>
<dbReference type="GO" id="GO:0006646">
    <property type="term" value="P:phosphatidylethanolamine biosynthetic process"/>
    <property type="evidence" value="ECO:0007669"/>
    <property type="project" value="UniProtKB-UniPathway"/>
</dbReference>
<dbReference type="NCBIfam" id="TIGR00125">
    <property type="entry name" value="cyt_tran_rel"/>
    <property type="match status" value="2"/>
</dbReference>
<keyword evidence="5" id="KW-0548">Nucleotidyltransferase</keyword>
<evidence type="ECO:0000256" key="11">
    <source>
        <dbReference type="ARBA" id="ARBA00031473"/>
    </source>
</evidence>
<reference evidence="13" key="1">
    <citation type="submission" date="2021-05" db="EMBL/GenBank/DDBJ databases">
        <title>The genome of the haptophyte Pavlova lutheri (Diacronema luteri, Pavlovales) - a model for lipid biosynthesis in eukaryotic algae.</title>
        <authorList>
            <person name="Hulatt C.J."/>
            <person name="Posewitz M.C."/>
        </authorList>
    </citation>
    <scope>NUCLEOTIDE SEQUENCE</scope>
    <source>
        <strain evidence="13">NIVA-4/92</strain>
    </source>
</reference>
<evidence type="ECO:0000313" key="13">
    <source>
        <dbReference type="EMBL" id="KAG8469402.1"/>
    </source>
</evidence>
<comment type="caution">
    <text evidence="13">The sequence shown here is derived from an EMBL/GenBank/DDBJ whole genome shotgun (WGS) entry which is preliminary data.</text>
</comment>
<dbReference type="PANTHER" id="PTHR45780:SF2">
    <property type="entry name" value="ETHANOLAMINE-PHOSPHATE CYTIDYLYLTRANSFERASE"/>
    <property type="match status" value="1"/>
</dbReference>
<evidence type="ECO:0000259" key="12">
    <source>
        <dbReference type="Pfam" id="PF01467"/>
    </source>
</evidence>
<name>A0A8J6CC13_DIALT</name>
<comment type="similarity">
    <text evidence="2">Belongs to the cytidylyltransferase family.</text>
</comment>
<dbReference type="PANTHER" id="PTHR45780">
    <property type="entry name" value="ETHANOLAMINE-PHOSPHATE CYTIDYLYLTRANSFERASE"/>
    <property type="match status" value="1"/>
</dbReference>
<feature type="domain" description="Cytidyltransferase-like" evidence="12">
    <location>
        <begin position="228"/>
        <end position="316"/>
    </location>
</feature>
<dbReference type="Proteomes" id="UP000751190">
    <property type="component" value="Unassembled WGS sequence"/>
</dbReference>
<evidence type="ECO:0000256" key="6">
    <source>
        <dbReference type="ARBA" id="ARBA00023098"/>
    </source>
</evidence>
<dbReference type="InterPro" id="IPR044608">
    <property type="entry name" value="Ect1/PCYT2"/>
</dbReference>
<dbReference type="Gene3D" id="3.40.50.620">
    <property type="entry name" value="HUPs"/>
    <property type="match status" value="2"/>
</dbReference>
<dbReference type="InterPro" id="IPR004821">
    <property type="entry name" value="Cyt_trans-like"/>
</dbReference>
<evidence type="ECO:0000256" key="4">
    <source>
        <dbReference type="ARBA" id="ARBA00022679"/>
    </source>
</evidence>
<dbReference type="GO" id="GO:0004306">
    <property type="term" value="F:ethanolamine-phosphate cytidylyltransferase activity"/>
    <property type="evidence" value="ECO:0007669"/>
    <property type="project" value="UniProtKB-EC"/>
</dbReference>
<proteinExistence type="inferred from homology"/>
<dbReference type="GO" id="GO:0005737">
    <property type="term" value="C:cytoplasm"/>
    <property type="evidence" value="ECO:0007669"/>
    <property type="project" value="TreeGrafter"/>
</dbReference>
<comment type="pathway">
    <text evidence="9">Phospholipid metabolism; phosphatidylethanolamine biosynthesis; phosphatidylethanolamine from ethanolamine: step 2/3.</text>
</comment>
<keyword evidence="6" id="KW-0443">Lipid metabolism</keyword>
<dbReference type="InterPro" id="IPR014729">
    <property type="entry name" value="Rossmann-like_a/b/a_fold"/>
</dbReference>
<dbReference type="AlphaFoldDB" id="A0A8J6CC13"/>
<dbReference type="EC" id="2.7.7.14" evidence="10"/>
<keyword evidence="14" id="KW-1185">Reference proteome</keyword>
<evidence type="ECO:0000256" key="1">
    <source>
        <dbReference type="ARBA" id="ARBA00005189"/>
    </source>
</evidence>
<gene>
    <name evidence="13" type="ORF">KFE25_005857</name>
</gene>
<dbReference type="OrthoDB" id="40021at2759"/>
<evidence type="ECO:0000256" key="9">
    <source>
        <dbReference type="ARBA" id="ARBA00024191"/>
    </source>
</evidence>
<keyword evidence="8" id="KW-1208">Phospholipid metabolism</keyword>
<evidence type="ECO:0000256" key="5">
    <source>
        <dbReference type="ARBA" id="ARBA00022695"/>
    </source>
</evidence>
<dbReference type="SUPFAM" id="SSF52374">
    <property type="entry name" value="Nucleotidylyl transferase"/>
    <property type="match status" value="2"/>
</dbReference>